<dbReference type="Pfam" id="PF08951">
    <property type="entry name" value="EntA_Immun"/>
    <property type="match status" value="1"/>
</dbReference>
<reference evidence="7 10" key="2">
    <citation type="submission" date="2019-07" db="EMBL/GenBank/DDBJ databases">
        <title>Whole genome shotgun sequence of Lactobacillus siliginis NBRC 101315.</title>
        <authorList>
            <person name="Hosoyama A."/>
            <person name="Uohara A."/>
            <person name="Ohji S."/>
            <person name="Ichikawa N."/>
        </authorList>
    </citation>
    <scope>NUCLEOTIDE SEQUENCE [LARGE SCALE GENOMIC DNA]</scope>
    <source>
        <strain evidence="7 10">NBRC 101315</strain>
    </source>
</reference>
<name>A0A0R2KVV1_9LACO</name>
<protein>
    <recommendedName>
        <fullName evidence="5">Peptide methionine sulfoxide reductase MsrA</fullName>
        <shortName evidence="5">Protein-methionine-S-oxide reductase</shortName>
        <ecNumber evidence="5">1.8.4.11</ecNumber>
    </recommendedName>
    <alternativeName>
        <fullName evidence="5">Peptide-methionine (S)-S-oxide reductase</fullName>
        <shortName evidence="5">Peptide Met(O) reductase</shortName>
    </alternativeName>
</protein>
<sequence length="280" mass="32320">MKVSQDDILERLYNLILNPATRDWERQQLVNFKTTVGTGQSFNGQLSMLISYLRPLAIRNNLTPDMMDFYQLITDGKLTSHEETDGANASRSVKHQEQAIFAGGCFWCTVEPFDQIPGIISVLSGYTGGHLESPSYDDVISRTSGHVEAVEITYDSQLISYQELLDIYWKIIDPTDANGQFEDRGENYRPIIFYENKQQEVQANDSLQATIDSGKYTRPIVVEIRPAQKFWPAENYHQEFYKKNPRRYRAIMRARRELMMVKKVERMVDKVTGRGNKKAK</sequence>
<dbReference type="InterPro" id="IPR002569">
    <property type="entry name" value="Met_Sox_Rdtase_MsrA_dom"/>
</dbReference>
<evidence type="ECO:0000313" key="7">
    <source>
        <dbReference type="EMBL" id="GEK28369.1"/>
    </source>
</evidence>
<dbReference type="EMBL" id="BJUD01000009">
    <property type="protein sequence ID" value="GEK28369.1"/>
    <property type="molecule type" value="Genomic_DNA"/>
</dbReference>
<dbReference type="GO" id="GO:0008113">
    <property type="term" value="F:peptide-methionine (S)-S-oxide reductase activity"/>
    <property type="evidence" value="ECO:0007669"/>
    <property type="project" value="UniProtKB-UniRule"/>
</dbReference>
<proteinExistence type="inferred from homology"/>
<evidence type="ECO:0000256" key="1">
    <source>
        <dbReference type="ARBA" id="ARBA00005591"/>
    </source>
</evidence>
<evidence type="ECO:0000313" key="9">
    <source>
        <dbReference type="Proteomes" id="UP000051139"/>
    </source>
</evidence>
<dbReference type="STRING" id="348151.IV55_GL000971"/>
<evidence type="ECO:0000313" key="10">
    <source>
        <dbReference type="Proteomes" id="UP000321429"/>
    </source>
</evidence>
<dbReference type="PANTHER" id="PTHR43774">
    <property type="entry name" value="PEPTIDE METHIONINE SULFOXIDE REDUCTASE"/>
    <property type="match status" value="1"/>
</dbReference>
<dbReference type="InterPro" id="IPR015046">
    <property type="entry name" value="LciA_Immunity-like"/>
</dbReference>
<comment type="function">
    <text evidence="5">Has an important function as a repair enzyme for proteins that have been inactivated by oxidation. Catalyzes the reversible oxidation-reduction of methionine sulfoxide in proteins to methionine.</text>
</comment>
<organism evidence="8 9">
    <name type="scientific">Furfurilactobacillus siliginis</name>
    <dbReference type="NCBI Taxonomy" id="348151"/>
    <lineage>
        <taxon>Bacteria</taxon>
        <taxon>Bacillati</taxon>
        <taxon>Bacillota</taxon>
        <taxon>Bacilli</taxon>
        <taxon>Lactobacillales</taxon>
        <taxon>Lactobacillaceae</taxon>
        <taxon>Furfurilactobacillus</taxon>
    </lineage>
</organism>
<dbReference type="AlphaFoldDB" id="A0A0R2KVV1"/>
<dbReference type="HAMAP" id="MF_01401">
    <property type="entry name" value="MsrA"/>
    <property type="match status" value="1"/>
</dbReference>
<dbReference type="InterPro" id="IPR036509">
    <property type="entry name" value="Met_Sox_Rdtase_MsrA_sf"/>
</dbReference>
<dbReference type="Gene3D" id="3.30.1060.10">
    <property type="entry name" value="Peptide methionine sulphoxide reductase MsrA"/>
    <property type="match status" value="1"/>
</dbReference>
<dbReference type="Proteomes" id="UP000321429">
    <property type="component" value="Unassembled WGS sequence"/>
</dbReference>
<dbReference type="SUPFAM" id="SSF55068">
    <property type="entry name" value="Peptide methionine sulfoxide reductase"/>
    <property type="match status" value="1"/>
</dbReference>
<gene>
    <name evidence="7" type="primary">msrA2</name>
    <name evidence="5" type="synonym">msrA</name>
    <name evidence="8" type="ORF">IV55_GL000971</name>
    <name evidence="7" type="ORF">LSI01_06800</name>
</gene>
<evidence type="ECO:0000256" key="5">
    <source>
        <dbReference type="HAMAP-Rule" id="MF_01401"/>
    </source>
</evidence>
<dbReference type="PANTHER" id="PTHR43774:SF1">
    <property type="entry name" value="PEPTIDE METHIONINE SULFOXIDE REDUCTASE MSRA 2"/>
    <property type="match status" value="1"/>
</dbReference>
<comment type="similarity">
    <text evidence="1 5">Belongs to the MsrA Met sulfoxide reductase family.</text>
</comment>
<feature type="active site" evidence="5">
    <location>
        <position position="105"/>
    </location>
</feature>
<dbReference type="Proteomes" id="UP000051139">
    <property type="component" value="Unassembled WGS sequence"/>
</dbReference>
<dbReference type="PATRIC" id="fig|348151.3.peg.995"/>
<comment type="catalytic activity">
    <reaction evidence="3 5">
        <text>L-methionyl-[protein] + [thioredoxin]-disulfide + H2O = L-methionyl-(S)-S-oxide-[protein] + [thioredoxin]-dithiol</text>
        <dbReference type="Rhea" id="RHEA:14217"/>
        <dbReference type="Rhea" id="RHEA-COMP:10698"/>
        <dbReference type="Rhea" id="RHEA-COMP:10700"/>
        <dbReference type="Rhea" id="RHEA-COMP:12313"/>
        <dbReference type="Rhea" id="RHEA-COMP:12315"/>
        <dbReference type="ChEBI" id="CHEBI:15377"/>
        <dbReference type="ChEBI" id="CHEBI:16044"/>
        <dbReference type="ChEBI" id="CHEBI:29950"/>
        <dbReference type="ChEBI" id="CHEBI:44120"/>
        <dbReference type="ChEBI" id="CHEBI:50058"/>
        <dbReference type="EC" id="1.8.4.11"/>
    </reaction>
</comment>
<dbReference type="RefSeq" id="WP_057811631.1">
    <property type="nucleotide sequence ID" value="NZ_BJUD01000009.1"/>
</dbReference>
<evidence type="ECO:0000313" key="8">
    <source>
        <dbReference type="EMBL" id="KRN93665.1"/>
    </source>
</evidence>
<dbReference type="OrthoDB" id="4174719at2"/>
<reference evidence="8 9" key="1">
    <citation type="journal article" date="2015" name="Genome Announc.">
        <title>Expanding the biotechnology potential of lactobacilli through comparative genomics of 213 strains and associated genera.</title>
        <authorList>
            <person name="Sun Z."/>
            <person name="Harris H.M."/>
            <person name="McCann A."/>
            <person name="Guo C."/>
            <person name="Argimon S."/>
            <person name="Zhang W."/>
            <person name="Yang X."/>
            <person name="Jeffery I.B."/>
            <person name="Cooney J.C."/>
            <person name="Kagawa T.F."/>
            <person name="Liu W."/>
            <person name="Song Y."/>
            <person name="Salvetti E."/>
            <person name="Wrobel A."/>
            <person name="Rasinkangas P."/>
            <person name="Parkhill J."/>
            <person name="Rea M.C."/>
            <person name="O'Sullivan O."/>
            <person name="Ritari J."/>
            <person name="Douillard F.P."/>
            <person name="Paul Ross R."/>
            <person name="Yang R."/>
            <person name="Briner A.E."/>
            <person name="Felis G.E."/>
            <person name="de Vos W.M."/>
            <person name="Barrangou R."/>
            <person name="Klaenhammer T.R."/>
            <person name="Caufield P.W."/>
            <person name="Cui Y."/>
            <person name="Zhang H."/>
            <person name="O'Toole P.W."/>
        </authorList>
    </citation>
    <scope>NUCLEOTIDE SEQUENCE [LARGE SCALE GENOMIC DNA]</scope>
    <source>
        <strain evidence="8 9">DSM 22696</strain>
    </source>
</reference>
<feature type="domain" description="Peptide methionine sulphoxide reductase MsrA" evidence="6">
    <location>
        <begin position="98"/>
        <end position="249"/>
    </location>
</feature>
<evidence type="ECO:0000256" key="2">
    <source>
        <dbReference type="ARBA" id="ARBA00023002"/>
    </source>
</evidence>
<dbReference type="GO" id="GO:0030153">
    <property type="term" value="P:bacteriocin immunity"/>
    <property type="evidence" value="ECO:0007669"/>
    <property type="project" value="InterPro"/>
</dbReference>
<comment type="catalytic activity">
    <reaction evidence="4 5">
        <text>[thioredoxin]-disulfide + L-methionine + H2O = L-methionine (S)-S-oxide + [thioredoxin]-dithiol</text>
        <dbReference type="Rhea" id="RHEA:19993"/>
        <dbReference type="Rhea" id="RHEA-COMP:10698"/>
        <dbReference type="Rhea" id="RHEA-COMP:10700"/>
        <dbReference type="ChEBI" id="CHEBI:15377"/>
        <dbReference type="ChEBI" id="CHEBI:29950"/>
        <dbReference type="ChEBI" id="CHEBI:50058"/>
        <dbReference type="ChEBI" id="CHEBI:57844"/>
        <dbReference type="ChEBI" id="CHEBI:58772"/>
        <dbReference type="EC" id="1.8.4.11"/>
    </reaction>
</comment>
<dbReference type="EMBL" id="JQCB01000021">
    <property type="protein sequence ID" value="KRN93665.1"/>
    <property type="molecule type" value="Genomic_DNA"/>
</dbReference>
<accession>A0A0R2KVV1</accession>
<evidence type="ECO:0000256" key="3">
    <source>
        <dbReference type="ARBA" id="ARBA00047806"/>
    </source>
</evidence>
<dbReference type="EC" id="1.8.4.11" evidence="5"/>
<dbReference type="Pfam" id="PF01625">
    <property type="entry name" value="PMSR"/>
    <property type="match status" value="1"/>
</dbReference>
<dbReference type="CDD" id="cd21059">
    <property type="entry name" value="LciA-like"/>
    <property type="match status" value="1"/>
</dbReference>
<keyword evidence="2 5" id="KW-0560">Oxidoreductase</keyword>
<dbReference type="NCBIfam" id="TIGR00401">
    <property type="entry name" value="msrA"/>
    <property type="match status" value="1"/>
</dbReference>
<keyword evidence="9" id="KW-1185">Reference proteome</keyword>
<comment type="caution">
    <text evidence="8">The sequence shown here is derived from an EMBL/GenBank/DDBJ whole genome shotgun (WGS) entry which is preliminary data.</text>
</comment>
<evidence type="ECO:0000256" key="4">
    <source>
        <dbReference type="ARBA" id="ARBA00048782"/>
    </source>
</evidence>
<evidence type="ECO:0000259" key="6">
    <source>
        <dbReference type="Pfam" id="PF01625"/>
    </source>
</evidence>